<dbReference type="EMBL" id="DSJL01000010">
    <property type="protein sequence ID" value="HEF65038.1"/>
    <property type="molecule type" value="Genomic_DNA"/>
</dbReference>
<keyword evidence="9 11" id="KW-0012">Acyltransferase</keyword>
<dbReference type="PANTHER" id="PTHR43416">
    <property type="entry name" value="DIHYDROLIPOYLLYSINE-RESIDUE SUCCINYLTRANSFERASE COMPONENT OF 2-OXOGLUTARATE DEHYDROGENASE COMPLEX, MITOCHONDRIAL-RELATED"/>
    <property type="match status" value="1"/>
</dbReference>
<evidence type="ECO:0000313" key="14">
    <source>
        <dbReference type="EMBL" id="HEF65038.1"/>
    </source>
</evidence>
<evidence type="ECO:0000256" key="1">
    <source>
        <dbReference type="ARBA" id="ARBA00004052"/>
    </source>
</evidence>
<evidence type="ECO:0000256" key="8">
    <source>
        <dbReference type="ARBA" id="ARBA00022823"/>
    </source>
</evidence>
<comment type="catalytic activity">
    <reaction evidence="10 11">
        <text>N(6)-[(R)-dihydrolipoyl]-L-lysyl-[protein] + succinyl-CoA = N(6)-[(R)-S(8)-succinyldihydrolipoyl]-L-lysyl-[protein] + CoA</text>
        <dbReference type="Rhea" id="RHEA:15213"/>
        <dbReference type="Rhea" id="RHEA-COMP:10475"/>
        <dbReference type="Rhea" id="RHEA-COMP:20092"/>
        <dbReference type="ChEBI" id="CHEBI:57287"/>
        <dbReference type="ChEBI" id="CHEBI:57292"/>
        <dbReference type="ChEBI" id="CHEBI:83100"/>
        <dbReference type="ChEBI" id="CHEBI:83120"/>
        <dbReference type="EC" id="2.3.1.61"/>
    </reaction>
</comment>
<proteinExistence type="inferred from homology"/>
<dbReference type="InterPro" id="IPR003016">
    <property type="entry name" value="2-oxoA_DH_lipoyl-BS"/>
</dbReference>
<dbReference type="PANTHER" id="PTHR43416:SF5">
    <property type="entry name" value="DIHYDROLIPOYLLYSINE-RESIDUE SUCCINYLTRANSFERASE COMPONENT OF 2-OXOGLUTARATE DEHYDROGENASE COMPLEX, MITOCHONDRIAL"/>
    <property type="match status" value="1"/>
</dbReference>
<dbReference type="CDD" id="cd06849">
    <property type="entry name" value="lipoyl_domain"/>
    <property type="match status" value="1"/>
</dbReference>
<evidence type="ECO:0000256" key="9">
    <source>
        <dbReference type="ARBA" id="ARBA00023315"/>
    </source>
</evidence>
<evidence type="ECO:0000256" key="10">
    <source>
        <dbReference type="ARBA" id="ARBA00052761"/>
    </source>
</evidence>
<keyword evidence="7 11" id="KW-0808">Transferase</keyword>
<keyword evidence="8 11" id="KW-0450">Lipoyl</keyword>
<dbReference type="NCBIfam" id="TIGR01347">
    <property type="entry name" value="sucB"/>
    <property type="match status" value="1"/>
</dbReference>
<organism evidence="14">
    <name type="scientific">Thermomicrobium roseum</name>
    <dbReference type="NCBI Taxonomy" id="500"/>
    <lineage>
        <taxon>Bacteria</taxon>
        <taxon>Pseudomonadati</taxon>
        <taxon>Thermomicrobiota</taxon>
        <taxon>Thermomicrobia</taxon>
        <taxon>Thermomicrobiales</taxon>
        <taxon>Thermomicrobiaceae</taxon>
        <taxon>Thermomicrobium</taxon>
    </lineage>
</organism>
<dbReference type="Pfam" id="PF00364">
    <property type="entry name" value="Biotin_lipoyl"/>
    <property type="match status" value="1"/>
</dbReference>
<dbReference type="AlphaFoldDB" id="A0A7C1K469"/>
<evidence type="ECO:0000256" key="2">
    <source>
        <dbReference type="ARBA" id="ARBA00005145"/>
    </source>
</evidence>
<dbReference type="InterPro" id="IPR001078">
    <property type="entry name" value="2-oxoacid_DH_actylTfrase"/>
</dbReference>
<dbReference type="UniPathway" id="UPA00868">
    <property type="reaction ID" value="UER00840"/>
</dbReference>
<comment type="cofactor">
    <cofactor evidence="11">
        <name>(R)-lipoate</name>
        <dbReference type="ChEBI" id="CHEBI:83088"/>
    </cofactor>
    <text evidence="11">Binds 1 lipoyl cofactor covalently.</text>
</comment>
<evidence type="ECO:0000256" key="6">
    <source>
        <dbReference type="ARBA" id="ARBA00022532"/>
    </source>
</evidence>
<dbReference type="Gene3D" id="2.40.50.100">
    <property type="match status" value="1"/>
</dbReference>
<dbReference type="GO" id="GO:0004149">
    <property type="term" value="F:dihydrolipoyllysine-residue succinyltransferase activity"/>
    <property type="evidence" value="ECO:0007669"/>
    <property type="project" value="UniProtKB-UniRule"/>
</dbReference>
<dbReference type="SUPFAM" id="SSF52777">
    <property type="entry name" value="CoA-dependent acyltransferases"/>
    <property type="match status" value="1"/>
</dbReference>
<evidence type="ECO:0000256" key="5">
    <source>
        <dbReference type="ARBA" id="ARBA00019511"/>
    </source>
</evidence>
<comment type="function">
    <text evidence="1 11">E2 component of the 2-oxoglutarate dehydrogenase (OGDH) complex which catalyzes the second step in the conversion of 2-oxoglutarate to succinyl-CoA and CO(2).</text>
</comment>
<reference evidence="14" key="1">
    <citation type="journal article" date="2020" name="mSystems">
        <title>Genome- and Community-Level Interaction Insights into Carbon Utilization and Element Cycling Functions of Hydrothermarchaeota in Hydrothermal Sediment.</title>
        <authorList>
            <person name="Zhou Z."/>
            <person name="Liu Y."/>
            <person name="Xu W."/>
            <person name="Pan J."/>
            <person name="Luo Z.H."/>
            <person name="Li M."/>
        </authorList>
    </citation>
    <scope>NUCLEOTIDE SEQUENCE [LARGE SCALE GENOMIC DNA]</scope>
    <source>
        <strain evidence="14">SpSt-222</strain>
    </source>
</reference>
<feature type="region of interest" description="Disordered" evidence="13">
    <location>
        <begin position="169"/>
        <end position="206"/>
    </location>
</feature>
<comment type="pathway">
    <text evidence="2 11">Amino-acid degradation; L-lysine degradation via saccharopine pathway; glutaryl-CoA from L-lysine: step 6/6.</text>
</comment>
<dbReference type="Gene3D" id="3.30.559.10">
    <property type="entry name" value="Chloramphenicol acetyltransferase-like domain"/>
    <property type="match status" value="1"/>
</dbReference>
<dbReference type="InterPro" id="IPR006255">
    <property type="entry name" value="SucB"/>
</dbReference>
<feature type="compositionally biased region" description="Pro residues" evidence="13">
    <location>
        <begin position="188"/>
        <end position="202"/>
    </location>
</feature>
<keyword evidence="6 11" id="KW-0816">Tricarboxylic acid cycle</keyword>
<keyword evidence="12" id="KW-0175">Coiled coil</keyword>
<dbReference type="InterPro" id="IPR000089">
    <property type="entry name" value="Biotin_lipoyl"/>
</dbReference>
<evidence type="ECO:0000256" key="12">
    <source>
        <dbReference type="SAM" id="Coils"/>
    </source>
</evidence>
<comment type="caution">
    <text evidence="14">The sequence shown here is derived from an EMBL/GenBank/DDBJ whole genome shotgun (WGS) entry which is preliminary data.</text>
</comment>
<dbReference type="Pfam" id="PF00198">
    <property type="entry name" value="2-oxoacid_dh"/>
    <property type="match status" value="1"/>
</dbReference>
<dbReference type="InterPro" id="IPR036625">
    <property type="entry name" value="E3-bd_dom_sf"/>
</dbReference>
<dbReference type="InterPro" id="IPR050537">
    <property type="entry name" value="2-oxoacid_dehydrogenase"/>
</dbReference>
<dbReference type="SUPFAM" id="SSF47005">
    <property type="entry name" value="Peripheral subunit-binding domain of 2-oxo acid dehydrogenase complex"/>
    <property type="match status" value="1"/>
</dbReference>
<dbReference type="GO" id="GO:0006099">
    <property type="term" value="P:tricarboxylic acid cycle"/>
    <property type="evidence" value="ECO:0007669"/>
    <property type="project" value="UniProtKB-UniRule"/>
</dbReference>
<protein>
    <recommendedName>
        <fullName evidence="5 11">Dihydrolipoyllysine-residue succinyltransferase component of 2-oxoglutarate dehydrogenase complex</fullName>
        <ecNumber evidence="4 11">2.3.1.61</ecNumber>
    </recommendedName>
    <alternativeName>
        <fullName evidence="11">2-oxoglutarate dehydrogenase complex component E2</fullName>
    </alternativeName>
</protein>
<comment type="similarity">
    <text evidence="3 11">Belongs to the 2-oxoacid dehydrogenase family.</text>
</comment>
<dbReference type="PROSITE" id="PS00189">
    <property type="entry name" value="LIPOYL"/>
    <property type="match status" value="1"/>
</dbReference>
<dbReference type="PROSITE" id="PS50968">
    <property type="entry name" value="BIOTINYL_LIPOYL"/>
    <property type="match status" value="1"/>
</dbReference>
<evidence type="ECO:0000256" key="4">
    <source>
        <dbReference type="ARBA" id="ARBA00012945"/>
    </source>
</evidence>
<dbReference type="InterPro" id="IPR023213">
    <property type="entry name" value="CAT-like_dom_sf"/>
</dbReference>
<dbReference type="Gene3D" id="4.10.320.10">
    <property type="entry name" value="E3-binding domain"/>
    <property type="match status" value="1"/>
</dbReference>
<dbReference type="NCBIfam" id="NF004309">
    <property type="entry name" value="PRK05704.1"/>
    <property type="match status" value="1"/>
</dbReference>
<dbReference type="GO" id="GO:0045252">
    <property type="term" value="C:oxoglutarate dehydrogenase complex"/>
    <property type="evidence" value="ECO:0007669"/>
    <property type="project" value="UniProtKB-UniRule"/>
</dbReference>
<dbReference type="InterPro" id="IPR004167">
    <property type="entry name" value="PSBD"/>
</dbReference>
<evidence type="ECO:0000256" key="7">
    <source>
        <dbReference type="ARBA" id="ARBA00022679"/>
    </source>
</evidence>
<accession>A0A7C1K469</accession>
<evidence type="ECO:0000256" key="11">
    <source>
        <dbReference type="RuleBase" id="RU361138"/>
    </source>
</evidence>
<dbReference type="GO" id="GO:0005829">
    <property type="term" value="C:cytosol"/>
    <property type="evidence" value="ECO:0007669"/>
    <property type="project" value="TreeGrafter"/>
</dbReference>
<dbReference type="SUPFAM" id="SSF51230">
    <property type="entry name" value="Single hybrid motif"/>
    <property type="match status" value="1"/>
</dbReference>
<name>A0A7C1K469_THERO</name>
<dbReference type="Pfam" id="PF02817">
    <property type="entry name" value="E3_binding"/>
    <property type="match status" value="1"/>
</dbReference>
<dbReference type="GO" id="GO:0033512">
    <property type="term" value="P:L-lysine catabolic process to acetyl-CoA via saccharopine"/>
    <property type="evidence" value="ECO:0007669"/>
    <property type="project" value="UniProtKB-UniRule"/>
</dbReference>
<dbReference type="PROSITE" id="PS51826">
    <property type="entry name" value="PSBD"/>
    <property type="match status" value="1"/>
</dbReference>
<dbReference type="InterPro" id="IPR011053">
    <property type="entry name" value="Single_hybrid_motif"/>
</dbReference>
<evidence type="ECO:0000256" key="3">
    <source>
        <dbReference type="ARBA" id="ARBA00007317"/>
    </source>
</evidence>
<dbReference type="FunFam" id="3.30.559.10:FF:000007">
    <property type="entry name" value="Dihydrolipoamide acetyltransferase component of pyruvate dehydrogenase complex"/>
    <property type="match status" value="1"/>
</dbReference>
<sequence>MAIEVRVPQMGESIVEAVIGAWRKREGELVAVGDVLVELETEKVNVEVTADQAGVLERILKREGETVTVGEVIALIAEAAEAAAPTAGAAVATAAPSPTAAAEVPTAPASAPAPVTPGAAPMVRATPAVRRLAEEYGIDLAEVPPSGEGGRVTREDVLRYVAQRQAAPRAADGAAAPAAPTAPSAAPVTPPPAPPPAAPELPPLLIAPAGRREERIRMSQRRKTIARRLVEAQHTAAMLTTFNEIDMSAVIALRNRWRQQFRERYGVSLGFMSFFTKAVVGALKAFPLLNAEIQGDEIVVKYYYDIGIAVATDEGLVVPVVRDADRKSFAEIEREIEELARKARERRLTLEELSGGTFTITNGGVFGSLLSTPILNPPQVGILGMHKIEERPVVVNGEIVIRPMMYVALTYDHRIVDGREAVLFLVRVKELIEDPERLLLEG</sequence>
<evidence type="ECO:0000256" key="13">
    <source>
        <dbReference type="SAM" id="MobiDB-lite"/>
    </source>
</evidence>
<dbReference type="EC" id="2.3.1.61" evidence="4 11"/>
<feature type="coiled-coil region" evidence="12">
    <location>
        <begin position="322"/>
        <end position="353"/>
    </location>
</feature>
<gene>
    <name evidence="14" type="primary">odhB</name>
    <name evidence="14" type="ORF">ENP47_05510</name>
</gene>
<feature type="compositionally biased region" description="Low complexity" evidence="13">
    <location>
        <begin position="169"/>
        <end position="187"/>
    </location>
</feature>